<dbReference type="Gene3D" id="3.60.160.10">
    <property type="entry name" value="Mitochondrial biogenesis AIM24"/>
    <property type="match status" value="1"/>
</dbReference>
<dbReference type="SUPFAM" id="SSF51219">
    <property type="entry name" value="TRAP-like"/>
    <property type="match status" value="1"/>
</dbReference>
<dbReference type="InterPro" id="IPR036983">
    <property type="entry name" value="AIM24_sf"/>
</dbReference>
<dbReference type="InterPro" id="IPR016031">
    <property type="entry name" value="Trp_RNA-bd_attenuator-like_dom"/>
</dbReference>
<name>A0A1G7MTM6_THETY</name>
<dbReference type="NCBIfam" id="TIGR00266">
    <property type="entry name" value="TIGR00266 family protein"/>
    <property type="match status" value="1"/>
</dbReference>
<accession>A0A1G7MTM6</accession>
<evidence type="ECO:0000313" key="1">
    <source>
        <dbReference type="EMBL" id="SDF64479.1"/>
    </source>
</evidence>
<dbReference type="EMBL" id="FNBS01000019">
    <property type="protein sequence ID" value="SDF64479.1"/>
    <property type="molecule type" value="Genomic_DNA"/>
</dbReference>
<dbReference type="Proteomes" id="UP000183404">
    <property type="component" value="Unassembled WGS sequence"/>
</dbReference>
<protein>
    <submittedName>
        <fullName evidence="1">TIGR00266 family protein</fullName>
    </submittedName>
</protein>
<reference evidence="1 2" key="1">
    <citation type="submission" date="2016-10" db="EMBL/GenBank/DDBJ databases">
        <authorList>
            <person name="de Groot N.N."/>
        </authorList>
    </citation>
    <scope>NUCLEOTIDE SEQUENCE [LARGE SCALE GENOMIC DNA]</scope>
    <source>
        <strain evidence="1 2">DSM 569</strain>
    </source>
</reference>
<gene>
    <name evidence="1" type="ORF">SAMN04244560_01012</name>
</gene>
<dbReference type="Pfam" id="PF01987">
    <property type="entry name" value="AIM24"/>
    <property type="match status" value="1"/>
</dbReference>
<dbReference type="AlphaFoldDB" id="A0A1G7MTM6"/>
<dbReference type="PANTHER" id="PTHR43657:SF1">
    <property type="entry name" value="ALTERED INHERITANCE OF MITOCHONDRIA PROTEIN 24, MITOCHONDRIAL"/>
    <property type="match status" value="1"/>
</dbReference>
<dbReference type="InterPro" id="IPR002838">
    <property type="entry name" value="AIM24"/>
</dbReference>
<dbReference type="RefSeq" id="WP_074592426.1">
    <property type="nucleotide sequence ID" value="NZ_FNBS01000019.1"/>
</dbReference>
<sequence length="228" mass="25025">MEFKIIGEPLPVVILTMREGESVLTQSSGMAWMSDGFEMKTGTEGGLLKGIARVLAGETLFMTRYTCNRDMGEIAFASSFPGEIIPLELKPGQSIICQKKAFLCGESTVKLEPFFMKKLTTALFGGEGFVLEKITGPGVCFVEIDGSVVKYELGYSDVLKVDPGHIAMFEESVEFNIETIKGVRNIMFSGEGLFLSTLKGPGRVWLQSMPIENLAARLIPYLPERTSE</sequence>
<evidence type="ECO:0000313" key="2">
    <source>
        <dbReference type="Proteomes" id="UP000183404"/>
    </source>
</evidence>
<proteinExistence type="predicted"/>
<organism evidence="1 2">
    <name type="scientific">Thermoanaerobacter thermohydrosulfuricus</name>
    <name type="common">Clostridium thermohydrosulfuricum</name>
    <dbReference type="NCBI Taxonomy" id="1516"/>
    <lineage>
        <taxon>Bacteria</taxon>
        <taxon>Bacillati</taxon>
        <taxon>Bacillota</taxon>
        <taxon>Clostridia</taxon>
        <taxon>Thermoanaerobacterales</taxon>
        <taxon>Thermoanaerobacteraceae</taxon>
        <taxon>Thermoanaerobacter</taxon>
    </lineage>
</organism>
<dbReference type="PANTHER" id="PTHR43657">
    <property type="entry name" value="TRYPTOPHAN RNA-BINDING ATTENUATOR PROTEIN-LIKE PROTEIN"/>
    <property type="match status" value="1"/>
</dbReference>